<proteinExistence type="predicted"/>
<gene>
    <name evidence="1" type="ORF">Agabi119p4_9082</name>
</gene>
<evidence type="ECO:0000313" key="2">
    <source>
        <dbReference type="Proteomes" id="UP000629468"/>
    </source>
</evidence>
<accession>A0A8H7EXS0</accession>
<reference evidence="1 2" key="1">
    <citation type="journal article" name="Sci. Rep.">
        <title>Telomere-to-telomere assembled and centromere annotated genomes of the two main subspecies of the button mushroom Agaricus bisporus reveal especially polymorphic chromosome ends.</title>
        <authorList>
            <person name="Sonnenberg A.S.M."/>
            <person name="Sedaghat-Telgerd N."/>
            <person name="Lavrijssen B."/>
            <person name="Ohm R.A."/>
            <person name="Hendrickx P.M."/>
            <person name="Scholtmeijer K."/>
            <person name="Baars J.J.P."/>
            <person name="van Peer A."/>
        </authorList>
    </citation>
    <scope>NUCLEOTIDE SEQUENCE [LARGE SCALE GENOMIC DNA]</scope>
    <source>
        <strain evidence="1 2">H119_p4</strain>
    </source>
</reference>
<name>A0A8H7EXS0_AGABI</name>
<comment type="caution">
    <text evidence="1">The sequence shown here is derived from an EMBL/GenBank/DDBJ whole genome shotgun (WGS) entry which is preliminary data.</text>
</comment>
<evidence type="ECO:0000313" key="1">
    <source>
        <dbReference type="EMBL" id="KAF7762489.1"/>
    </source>
</evidence>
<dbReference type="Proteomes" id="UP000629468">
    <property type="component" value="Unassembled WGS sequence"/>
</dbReference>
<organism evidence="1 2">
    <name type="scientific">Agaricus bisporus var. burnettii</name>
    <dbReference type="NCBI Taxonomy" id="192524"/>
    <lineage>
        <taxon>Eukaryota</taxon>
        <taxon>Fungi</taxon>
        <taxon>Dikarya</taxon>
        <taxon>Basidiomycota</taxon>
        <taxon>Agaricomycotina</taxon>
        <taxon>Agaricomycetes</taxon>
        <taxon>Agaricomycetidae</taxon>
        <taxon>Agaricales</taxon>
        <taxon>Agaricineae</taxon>
        <taxon>Agaricaceae</taxon>
        <taxon>Agaricus</taxon>
    </lineage>
</organism>
<sequence length="123" mass="13606">MAIPWVPNTHSTASTPKTSSVEILKGEISTLLDQDATAASVASFKTSTPDILSTLSRLFTAGLQAIHAPVNNESVAVEMAAKEQGFRVARHREDTLLVQSRQKNSEKEAARRHCFRWLEFTLR</sequence>
<dbReference type="EMBL" id="JABXXO010000012">
    <property type="protein sequence ID" value="KAF7762489.1"/>
    <property type="molecule type" value="Genomic_DNA"/>
</dbReference>
<dbReference type="AlphaFoldDB" id="A0A8H7EXS0"/>
<protein>
    <submittedName>
        <fullName evidence="1">Uncharacterized protein</fullName>
    </submittedName>
</protein>